<reference evidence="1" key="1">
    <citation type="journal article" date="2007" name="Sex. Plant Reprod.">
        <title>Physical size of the S locus region defined by genetic recombination and genome sequencing in Ipomoea trifida, Convolvulaceae.</title>
        <authorList>
            <person name="Rahman M.H."/>
            <person name="Tsuchiya T."/>
            <person name="Suwabe K."/>
            <person name="Kohori J."/>
            <person name="Tomita R.N."/>
            <person name="Kagaya Y."/>
            <person name="Kobayashi I."/>
            <person name="Kakeda K."/>
            <person name="Kowyama Y."/>
        </authorList>
    </citation>
    <scope>NUCLEOTIDE SEQUENCE</scope>
</reference>
<name>A0A910_IPOTF</name>
<dbReference type="EMBL" id="AB263748">
    <property type="protein sequence ID" value="BAF36315.1"/>
    <property type="molecule type" value="Genomic_DNA"/>
</dbReference>
<protein>
    <submittedName>
        <fullName evidence="1">Uncharacterized protein</fullName>
    </submittedName>
</protein>
<evidence type="ECO:0000313" key="1">
    <source>
        <dbReference type="EMBL" id="BAF36315.1"/>
    </source>
</evidence>
<accession>A0A910</accession>
<proteinExistence type="predicted"/>
<sequence length="81" mass="9204">MTDRMGEPLRATRPQGFKVDTLVAAVPATLHLYRTAAAPAKLVAVQPWSSENARRRRRRRAATYCYGSDLMSRRDEGWDLI</sequence>
<organism evidence="1">
    <name type="scientific">Ipomoea trifida</name>
    <name type="common">Morning glory</name>
    <dbReference type="NCBI Taxonomy" id="35884"/>
    <lineage>
        <taxon>Eukaryota</taxon>
        <taxon>Viridiplantae</taxon>
        <taxon>Streptophyta</taxon>
        <taxon>Embryophyta</taxon>
        <taxon>Tracheophyta</taxon>
        <taxon>Spermatophyta</taxon>
        <taxon>Magnoliopsida</taxon>
        <taxon>eudicotyledons</taxon>
        <taxon>Gunneridae</taxon>
        <taxon>Pentapetalae</taxon>
        <taxon>asterids</taxon>
        <taxon>lamiids</taxon>
        <taxon>Solanales</taxon>
        <taxon>Convolvulaceae</taxon>
        <taxon>Ipomoeeae</taxon>
        <taxon>Ipomoea</taxon>
    </lineage>
</organism>
<dbReference type="AlphaFoldDB" id="A0A910"/>